<proteinExistence type="predicted"/>
<dbReference type="Pfam" id="PF13349">
    <property type="entry name" value="DUF4097"/>
    <property type="match status" value="1"/>
</dbReference>
<evidence type="ECO:0000259" key="1">
    <source>
        <dbReference type="Pfam" id="PF13349"/>
    </source>
</evidence>
<dbReference type="AlphaFoldDB" id="A0A8J7NYL5"/>
<sequence>MIVSYFVSQKFFRGLYQEIARWKALTNYKTNIFSNAFFLYAFRGLSTTTCFHSPARELNKPLKQWTLIVNPFSTVRVQLPCNVSVRPLDLHAFPEADRAFITVHGTSADQGLKLDNFHVKYYEQKRELLILSEKVNSNVSVEVTAPIKSDLHITTFGAGNVKIQKMECDNCRVLTERGNSLLQSIKGHNVFVQSKGGNVICLGTIHGNVDITTSGKSSVEIDKVQGNSMNISTEHGPLKAKYIYAQSTSLHSVSAKIELGNVHGNATVQSETGNIVIDGSDGYLKAFTHQGDIDAYISLFGTAELRSHGGAISVRVPASMKTELHLSGAAVEVSPEIVLHEAEHNSAADYTTVTGLMNGKADGKNWIKAQAVRGVVSLKTQSWFESLKIGKA</sequence>
<gene>
    <name evidence="2" type="primary">Fam185a</name>
    <name evidence="2" type="ORF">GTO95_0018693</name>
</gene>
<comment type="caution">
    <text evidence="2">The sequence shown here is derived from an EMBL/GenBank/DDBJ whole genome shotgun (WGS) entry which is preliminary data.</text>
</comment>
<dbReference type="InterPro" id="IPR025164">
    <property type="entry name" value="Toastrack_DUF4097"/>
</dbReference>
<feature type="domain" description="DUF4097" evidence="1">
    <location>
        <begin position="131"/>
        <end position="242"/>
    </location>
</feature>
<dbReference type="EMBL" id="JAAWVO010052497">
    <property type="protein sequence ID" value="MBN3320770.1"/>
    <property type="molecule type" value="Genomic_DNA"/>
</dbReference>
<accession>A0A8J7NYL5</accession>
<name>A0A8J7NYL5_ATRSP</name>
<protein>
    <submittedName>
        <fullName evidence="2">F185A protein</fullName>
    </submittedName>
</protein>
<evidence type="ECO:0000313" key="3">
    <source>
        <dbReference type="Proteomes" id="UP000736164"/>
    </source>
</evidence>
<dbReference type="PANTHER" id="PTHR34094:SF1">
    <property type="entry name" value="PROTEIN FAM185A"/>
    <property type="match status" value="1"/>
</dbReference>
<dbReference type="Proteomes" id="UP000736164">
    <property type="component" value="Unassembled WGS sequence"/>
</dbReference>
<reference evidence="2" key="1">
    <citation type="journal article" date="2021" name="Cell">
        <title>Tracing the genetic footprints of vertebrate landing in non-teleost ray-finned fishes.</title>
        <authorList>
            <person name="Bi X."/>
            <person name="Wang K."/>
            <person name="Yang L."/>
            <person name="Pan H."/>
            <person name="Jiang H."/>
            <person name="Wei Q."/>
            <person name="Fang M."/>
            <person name="Yu H."/>
            <person name="Zhu C."/>
            <person name="Cai Y."/>
            <person name="He Y."/>
            <person name="Gan X."/>
            <person name="Zeng H."/>
            <person name="Yu D."/>
            <person name="Zhu Y."/>
            <person name="Jiang H."/>
            <person name="Qiu Q."/>
            <person name="Yang H."/>
            <person name="Zhang Y.E."/>
            <person name="Wang W."/>
            <person name="Zhu M."/>
            <person name="He S."/>
            <person name="Zhang G."/>
        </authorList>
    </citation>
    <scope>NUCLEOTIDE SEQUENCE</scope>
    <source>
        <strain evidence="2">Allg_001</strain>
    </source>
</reference>
<feature type="non-terminal residue" evidence="2">
    <location>
        <position position="1"/>
    </location>
</feature>
<feature type="non-terminal residue" evidence="2">
    <location>
        <position position="392"/>
    </location>
</feature>
<dbReference type="Gene3D" id="2.160.20.120">
    <property type="match status" value="1"/>
</dbReference>
<dbReference type="PANTHER" id="PTHR34094">
    <property type="match status" value="1"/>
</dbReference>
<evidence type="ECO:0000313" key="2">
    <source>
        <dbReference type="EMBL" id="MBN3320770.1"/>
    </source>
</evidence>
<keyword evidence="3" id="KW-1185">Reference proteome</keyword>
<organism evidence="2 3">
    <name type="scientific">Atractosteus spatula</name>
    <name type="common">Alligator gar</name>
    <name type="synonym">Lepisosteus spatula</name>
    <dbReference type="NCBI Taxonomy" id="7917"/>
    <lineage>
        <taxon>Eukaryota</taxon>
        <taxon>Metazoa</taxon>
        <taxon>Chordata</taxon>
        <taxon>Craniata</taxon>
        <taxon>Vertebrata</taxon>
        <taxon>Euteleostomi</taxon>
        <taxon>Actinopterygii</taxon>
        <taxon>Neopterygii</taxon>
        <taxon>Holostei</taxon>
        <taxon>Semionotiformes</taxon>
        <taxon>Lepisosteidae</taxon>
        <taxon>Atractosteus</taxon>
    </lineage>
</organism>